<dbReference type="Gene3D" id="3.40.190.10">
    <property type="entry name" value="Periplasmic binding protein-like II"/>
    <property type="match status" value="2"/>
</dbReference>
<dbReference type="InterPro" id="IPR001638">
    <property type="entry name" value="Solute-binding_3/MltF_N"/>
</dbReference>
<feature type="non-terminal residue" evidence="4">
    <location>
        <position position="1"/>
    </location>
</feature>
<keyword evidence="1" id="KW-0732">Signal</keyword>
<reference evidence="4" key="1">
    <citation type="journal article" date="2015" name="Nature">
        <title>Complex archaea that bridge the gap between prokaryotes and eukaryotes.</title>
        <authorList>
            <person name="Spang A."/>
            <person name="Saw J.H."/>
            <person name="Jorgensen S.L."/>
            <person name="Zaremba-Niedzwiedzka K."/>
            <person name="Martijn J."/>
            <person name="Lind A.E."/>
            <person name="van Eijk R."/>
            <person name="Schleper C."/>
            <person name="Guy L."/>
            <person name="Ettema T.J."/>
        </authorList>
    </citation>
    <scope>NUCLEOTIDE SEQUENCE</scope>
</reference>
<comment type="caution">
    <text evidence="4">The sequence shown here is derived from an EMBL/GenBank/DDBJ whole genome shotgun (WGS) entry which is preliminary data.</text>
</comment>
<feature type="domain" description="Solute-binding protein family 3/N-terminal" evidence="3">
    <location>
        <begin position="46"/>
        <end position="134"/>
    </location>
</feature>
<dbReference type="AlphaFoldDB" id="A0A0F8ZST0"/>
<organism evidence="4">
    <name type="scientific">marine sediment metagenome</name>
    <dbReference type="NCBI Taxonomy" id="412755"/>
    <lineage>
        <taxon>unclassified sequences</taxon>
        <taxon>metagenomes</taxon>
        <taxon>ecological metagenomes</taxon>
    </lineage>
</organism>
<evidence type="ECO:0000256" key="2">
    <source>
        <dbReference type="SAM" id="Phobius"/>
    </source>
</evidence>
<dbReference type="EMBL" id="LAZR01046293">
    <property type="protein sequence ID" value="KKK96873.1"/>
    <property type="molecule type" value="Genomic_DNA"/>
</dbReference>
<sequence>KITLKMIANIREKNMLKINIWIVGLSILFSQIIICPSSFAQKSKPIIFAGDQDFPPIEYLPDGKPTGMFHDLLQELSKVMGRKIEHQLGPWKESQNRVLNGEADALTVFSSSEERRKLYDFTESVFPMEFTLVRAKGQFIDSYHR</sequence>
<proteinExistence type="predicted"/>
<evidence type="ECO:0000313" key="4">
    <source>
        <dbReference type="EMBL" id="KKK96873.1"/>
    </source>
</evidence>
<gene>
    <name evidence="4" type="ORF">LCGC14_2658390</name>
</gene>
<dbReference type="Pfam" id="PF00497">
    <property type="entry name" value="SBP_bac_3"/>
    <property type="match status" value="1"/>
</dbReference>
<keyword evidence="2" id="KW-1133">Transmembrane helix</keyword>
<name>A0A0F8ZST0_9ZZZZ</name>
<dbReference type="SUPFAM" id="SSF53850">
    <property type="entry name" value="Periplasmic binding protein-like II"/>
    <property type="match status" value="1"/>
</dbReference>
<dbReference type="PANTHER" id="PTHR35936:SF19">
    <property type="entry name" value="AMINO-ACID-BINDING PROTEIN YXEM-RELATED"/>
    <property type="match status" value="1"/>
</dbReference>
<protein>
    <recommendedName>
        <fullName evidence="3">Solute-binding protein family 3/N-terminal domain-containing protein</fullName>
    </recommendedName>
</protein>
<keyword evidence="2" id="KW-0472">Membrane</keyword>
<accession>A0A0F8ZST0</accession>
<evidence type="ECO:0000256" key="1">
    <source>
        <dbReference type="ARBA" id="ARBA00022729"/>
    </source>
</evidence>
<dbReference type="PANTHER" id="PTHR35936">
    <property type="entry name" value="MEMBRANE-BOUND LYTIC MUREIN TRANSGLYCOSYLASE F"/>
    <property type="match status" value="1"/>
</dbReference>
<keyword evidence="2" id="KW-0812">Transmembrane</keyword>
<feature type="transmembrane region" description="Helical" evidence="2">
    <location>
        <begin position="20"/>
        <end position="39"/>
    </location>
</feature>
<evidence type="ECO:0000259" key="3">
    <source>
        <dbReference type="Pfam" id="PF00497"/>
    </source>
</evidence>